<dbReference type="Proteomes" id="UP000326268">
    <property type="component" value="Unassembled WGS sequence"/>
</dbReference>
<dbReference type="GeneID" id="43662273"/>
<reference evidence="2 3" key="1">
    <citation type="submission" date="2019-04" db="EMBL/GenBank/DDBJ databases">
        <title>Friends and foes A comparative genomics studyof 23 Aspergillus species from section Flavi.</title>
        <authorList>
            <consortium name="DOE Joint Genome Institute"/>
            <person name="Kjaerbolling I."/>
            <person name="Vesth T."/>
            <person name="Frisvad J.C."/>
            <person name="Nybo J.L."/>
            <person name="Theobald S."/>
            <person name="Kildgaard S."/>
            <person name="Isbrandt T."/>
            <person name="Kuo A."/>
            <person name="Sato A."/>
            <person name="Lyhne E.K."/>
            <person name="Kogle M.E."/>
            <person name="Wiebenga A."/>
            <person name="Kun R.S."/>
            <person name="Lubbers R.J."/>
            <person name="Makela M.R."/>
            <person name="Barry K."/>
            <person name="Chovatia M."/>
            <person name="Clum A."/>
            <person name="Daum C."/>
            <person name="Haridas S."/>
            <person name="He G."/>
            <person name="LaButti K."/>
            <person name="Lipzen A."/>
            <person name="Mondo S."/>
            <person name="Riley R."/>
            <person name="Salamov A."/>
            <person name="Simmons B.A."/>
            <person name="Magnuson J.K."/>
            <person name="Henrissat B."/>
            <person name="Mortensen U.H."/>
            <person name="Larsen T.O."/>
            <person name="Devries R.P."/>
            <person name="Grigoriev I.V."/>
            <person name="Machida M."/>
            <person name="Baker S.E."/>
            <person name="Andersen M.R."/>
        </authorList>
    </citation>
    <scope>NUCLEOTIDE SEQUENCE [LARGE SCALE GENOMIC DNA]</scope>
    <source>
        <strain evidence="2 3">CBS 763.97</strain>
    </source>
</reference>
<evidence type="ECO:0000256" key="1">
    <source>
        <dbReference type="SAM" id="Phobius"/>
    </source>
</evidence>
<name>A0A5N6ZJ64_9EURO</name>
<dbReference type="OrthoDB" id="4524805at2759"/>
<accession>A0A5N6ZJ64</accession>
<keyword evidence="1" id="KW-0472">Membrane</keyword>
<dbReference type="AlphaFoldDB" id="A0A5N6ZJ64"/>
<gene>
    <name evidence="2" type="ORF">BDV27DRAFT_86970</name>
</gene>
<evidence type="ECO:0000313" key="3">
    <source>
        <dbReference type="Proteomes" id="UP000326268"/>
    </source>
</evidence>
<keyword evidence="1" id="KW-1133">Transmembrane helix</keyword>
<proteinExistence type="predicted"/>
<evidence type="ECO:0000313" key="2">
    <source>
        <dbReference type="EMBL" id="KAE8357418.1"/>
    </source>
</evidence>
<keyword evidence="1" id="KW-0812">Transmembrane</keyword>
<protein>
    <submittedName>
        <fullName evidence="2">Uncharacterized protein</fullName>
    </submittedName>
</protein>
<feature type="transmembrane region" description="Helical" evidence="1">
    <location>
        <begin position="75"/>
        <end position="95"/>
    </location>
</feature>
<organism evidence="2 3">
    <name type="scientific">Aspergillus caelatus</name>
    <dbReference type="NCBI Taxonomy" id="61420"/>
    <lineage>
        <taxon>Eukaryota</taxon>
        <taxon>Fungi</taxon>
        <taxon>Dikarya</taxon>
        <taxon>Ascomycota</taxon>
        <taxon>Pezizomycotina</taxon>
        <taxon>Eurotiomycetes</taxon>
        <taxon>Eurotiomycetidae</taxon>
        <taxon>Eurotiales</taxon>
        <taxon>Aspergillaceae</taxon>
        <taxon>Aspergillus</taxon>
        <taxon>Aspergillus subgen. Circumdati</taxon>
    </lineage>
</organism>
<keyword evidence="3" id="KW-1185">Reference proteome</keyword>
<dbReference type="RefSeq" id="XP_031920499.1">
    <property type="nucleotide sequence ID" value="XM_032077827.1"/>
</dbReference>
<feature type="transmembrane region" description="Helical" evidence="1">
    <location>
        <begin position="42"/>
        <end position="63"/>
    </location>
</feature>
<dbReference type="EMBL" id="ML738026">
    <property type="protein sequence ID" value="KAE8357418.1"/>
    <property type="molecule type" value="Genomic_DNA"/>
</dbReference>
<sequence length="98" mass="11221">MEKVEVRWRSSRSVALLVQVTRPSAHPITLQLLDHWLARPRFLALVLIFGVLAQIGLKCFVYLQDWCGDWNVLYITTSVLTPYISIYLVVSLAHLGQI</sequence>